<protein>
    <submittedName>
        <fullName evidence="1">3-phenylpropionate dioxygenase alpha subunit</fullName>
        <ecNumber evidence="1">1.14.12.19</ecNumber>
    </submittedName>
</protein>
<dbReference type="GO" id="GO:0008695">
    <property type="term" value="F:3-phenylpropionate dioxygenase activity"/>
    <property type="evidence" value="ECO:0007669"/>
    <property type="project" value="UniProtKB-EC"/>
</dbReference>
<name>A0A377CZH8_ECOLX</name>
<dbReference type="EMBL" id="UGFC01000005">
    <property type="protein sequence ID" value="STM09780.1"/>
    <property type="molecule type" value="Genomic_DNA"/>
</dbReference>
<dbReference type="EC" id="1.14.12.19" evidence="1"/>
<organism evidence="1 2">
    <name type="scientific">Escherichia coli</name>
    <dbReference type="NCBI Taxonomy" id="562"/>
    <lineage>
        <taxon>Bacteria</taxon>
        <taxon>Pseudomonadati</taxon>
        <taxon>Pseudomonadota</taxon>
        <taxon>Gammaproteobacteria</taxon>
        <taxon>Enterobacterales</taxon>
        <taxon>Enterobacteriaceae</taxon>
        <taxon>Escherichia</taxon>
    </lineage>
</organism>
<keyword evidence="1" id="KW-0223">Dioxygenase</keyword>
<reference evidence="1 2" key="1">
    <citation type="submission" date="2018-06" db="EMBL/GenBank/DDBJ databases">
        <authorList>
            <consortium name="Pathogen Informatics"/>
            <person name="Doyle S."/>
        </authorList>
    </citation>
    <scope>NUCLEOTIDE SEQUENCE [LARGE SCALE GENOMIC DNA]</scope>
    <source>
        <strain evidence="1 2">NCTC7922</strain>
    </source>
</reference>
<evidence type="ECO:0000313" key="2">
    <source>
        <dbReference type="Proteomes" id="UP000254174"/>
    </source>
</evidence>
<keyword evidence="1" id="KW-0560">Oxidoreductase</keyword>
<gene>
    <name evidence="1" type="primary">hcaE_1</name>
    <name evidence="1" type="ORF">NCTC7922_00882</name>
</gene>
<dbReference type="Gene3D" id="3.90.380.10">
    <property type="entry name" value="Naphthalene 1,2-dioxygenase Alpha Subunit, Chain A, domain 1"/>
    <property type="match status" value="1"/>
</dbReference>
<dbReference type="Proteomes" id="UP000254174">
    <property type="component" value="Unassembled WGS sequence"/>
</dbReference>
<dbReference type="AlphaFoldDB" id="A0A377CZH8"/>
<accession>A0A377CZH8</accession>
<dbReference type="SUPFAM" id="SSF55961">
    <property type="entry name" value="Bet v1-like"/>
    <property type="match status" value="1"/>
</dbReference>
<sequence length="104" mass="11805">MKLKPLFENSATRAFGPAGFLEQDDSENWCEIQKLLKGHRARNSKLCLEMGLGQEKRRDDGIPGITNYIFSETAARGMYQRWADLLSSESGRKCSIKPPLTSRR</sequence>
<proteinExistence type="predicted"/>
<evidence type="ECO:0000313" key="1">
    <source>
        <dbReference type="EMBL" id="STM09780.1"/>
    </source>
</evidence>